<dbReference type="AlphaFoldDB" id="A0A1D7TKZ2"/>
<dbReference type="SUPFAM" id="SSF75217">
    <property type="entry name" value="alpha/beta knot"/>
    <property type="match status" value="1"/>
</dbReference>
<dbReference type="InterPro" id="IPR029028">
    <property type="entry name" value="Alpha/beta_knot_MTases"/>
</dbReference>
<dbReference type="Gene3D" id="3.40.1280.10">
    <property type="match status" value="1"/>
</dbReference>
<dbReference type="GO" id="GO:0005737">
    <property type="term" value="C:cytoplasm"/>
    <property type="evidence" value="ECO:0007669"/>
    <property type="project" value="UniProtKB-SubCell"/>
</dbReference>
<keyword evidence="3 6" id="KW-0808">Transferase</keyword>
<proteinExistence type="inferred from homology"/>
<dbReference type="KEGG" id="shal:SHALO_1898"/>
<organism evidence="9 10">
    <name type="scientific">Sulfurospirillum halorespirans DSM 13726</name>
    <dbReference type="NCBI Taxonomy" id="1193502"/>
    <lineage>
        <taxon>Bacteria</taxon>
        <taxon>Pseudomonadati</taxon>
        <taxon>Campylobacterota</taxon>
        <taxon>Epsilonproteobacteria</taxon>
        <taxon>Campylobacterales</taxon>
        <taxon>Sulfurospirillaceae</taxon>
        <taxon>Sulfurospirillum</taxon>
    </lineage>
</organism>
<evidence type="ECO:0000256" key="3">
    <source>
        <dbReference type="ARBA" id="ARBA00022679"/>
    </source>
</evidence>
<evidence type="ECO:0000256" key="6">
    <source>
        <dbReference type="HAMAP-Rule" id="MF_01885"/>
    </source>
</evidence>
<keyword evidence="1 6" id="KW-0963">Cytoplasm</keyword>
<sequence length="159" mass="18084">MFNIVLVHPQIPQNTGSIGRMCVNADCKLHIIKPTMFEISDKTVKRAGLDYWHLLDVTVWENLEAFLEAHRDKVDHFFFATTKTKKTYFEASFKPGDFLFFGGESTGLPMELMQMKWENAITIPMGKLGRSLNQATSAGIILYDAIRQNFETFKATSLA</sequence>
<evidence type="ECO:0000256" key="5">
    <source>
        <dbReference type="ARBA" id="ARBA00022694"/>
    </source>
</evidence>
<dbReference type="Proteomes" id="UP000094609">
    <property type="component" value="Chromosome"/>
</dbReference>
<name>A0A1D7TKZ2_9BACT</name>
<evidence type="ECO:0000256" key="2">
    <source>
        <dbReference type="ARBA" id="ARBA00022603"/>
    </source>
</evidence>
<dbReference type="EC" id="2.1.1.207" evidence="6"/>
<comment type="caution">
    <text evidence="6">Lacks conserved residue(s) required for the propagation of feature annotation.</text>
</comment>
<evidence type="ECO:0000313" key="10">
    <source>
        <dbReference type="Proteomes" id="UP000094609"/>
    </source>
</evidence>
<dbReference type="InterPro" id="IPR016914">
    <property type="entry name" value="TrmL"/>
</dbReference>
<comment type="subcellular location">
    <subcellularLocation>
        <location evidence="6">Cytoplasm</location>
    </subcellularLocation>
</comment>
<dbReference type="EMBL" id="CP017111">
    <property type="protein sequence ID" value="AOO65669.1"/>
    <property type="molecule type" value="Genomic_DNA"/>
</dbReference>
<dbReference type="PANTHER" id="PTHR42971">
    <property type="entry name" value="TRNA (CYTIDINE(34)-2'-O)-METHYLTRANSFERASE"/>
    <property type="match status" value="1"/>
</dbReference>
<dbReference type="GO" id="GO:0141098">
    <property type="term" value="F:tRNA (cytidine(34)-2'-O)-methyltransferase activity"/>
    <property type="evidence" value="ECO:0007669"/>
    <property type="project" value="RHEA"/>
</dbReference>
<dbReference type="RefSeq" id="WP_069478323.1">
    <property type="nucleotide sequence ID" value="NZ_CP017111.1"/>
</dbReference>
<dbReference type="STRING" id="1193502.SHALO_1898"/>
<dbReference type="GO" id="GO:0141102">
    <property type="term" value="F:tRNA (5-carboxymethylaminomethyluridine(34)-2'-O)-methyltransferase activity"/>
    <property type="evidence" value="ECO:0007669"/>
    <property type="project" value="RHEA"/>
</dbReference>
<dbReference type="InterPro" id="IPR001537">
    <property type="entry name" value="SpoU_MeTrfase"/>
</dbReference>
<dbReference type="PANTHER" id="PTHR42971:SF1">
    <property type="entry name" value="TRNA (CYTIDINE(34)-2'-O)-METHYLTRANSFERASE"/>
    <property type="match status" value="1"/>
</dbReference>
<keyword evidence="10" id="KW-1185">Reference proteome</keyword>
<evidence type="ECO:0000256" key="7">
    <source>
        <dbReference type="PIRSR" id="PIRSR029256-1"/>
    </source>
</evidence>
<dbReference type="InterPro" id="IPR029026">
    <property type="entry name" value="tRNA_m1G_MTases_N"/>
</dbReference>
<comment type="catalytic activity">
    <reaction evidence="6">
        <text>5-carboxymethylaminomethyluridine(34) in tRNA(Leu) + S-adenosyl-L-methionine = 5-carboxymethylaminomethyl-2'-O-methyluridine(34) in tRNA(Leu) + S-adenosyl-L-homocysteine + H(+)</text>
        <dbReference type="Rhea" id="RHEA:43088"/>
        <dbReference type="Rhea" id="RHEA-COMP:10333"/>
        <dbReference type="Rhea" id="RHEA-COMP:10334"/>
        <dbReference type="ChEBI" id="CHEBI:15378"/>
        <dbReference type="ChEBI" id="CHEBI:57856"/>
        <dbReference type="ChEBI" id="CHEBI:59789"/>
        <dbReference type="ChEBI" id="CHEBI:74508"/>
        <dbReference type="ChEBI" id="CHEBI:74511"/>
        <dbReference type="EC" id="2.1.1.207"/>
    </reaction>
</comment>
<evidence type="ECO:0000256" key="4">
    <source>
        <dbReference type="ARBA" id="ARBA00022691"/>
    </source>
</evidence>
<keyword evidence="4 6" id="KW-0949">S-adenosyl-L-methionine</keyword>
<dbReference type="GO" id="GO:0002130">
    <property type="term" value="P:wobble position ribose methylation"/>
    <property type="evidence" value="ECO:0007669"/>
    <property type="project" value="TreeGrafter"/>
</dbReference>
<comment type="function">
    <text evidence="6">Could methylate the ribose at the nucleotide 34 wobble position in tRNA.</text>
</comment>
<evidence type="ECO:0000313" key="9">
    <source>
        <dbReference type="EMBL" id="AOO65669.1"/>
    </source>
</evidence>
<keyword evidence="2 6" id="KW-0489">Methyltransferase</keyword>
<dbReference type="HAMAP" id="MF_01885">
    <property type="entry name" value="tRNA_methyltr_TrmL"/>
    <property type="match status" value="1"/>
</dbReference>
<feature type="binding site" evidence="6 7">
    <location>
        <position position="123"/>
    </location>
    <ligand>
        <name>S-adenosyl-L-methionine</name>
        <dbReference type="ChEBI" id="CHEBI:59789"/>
    </ligand>
</feature>
<feature type="binding site" evidence="6 7">
    <location>
        <position position="102"/>
    </location>
    <ligand>
        <name>S-adenosyl-L-methionine</name>
        <dbReference type="ChEBI" id="CHEBI:59789"/>
    </ligand>
</feature>
<dbReference type="GO" id="GO:0003723">
    <property type="term" value="F:RNA binding"/>
    <property type="evidence" value="ECO:0007669"/>
    <property type="project" value="InterPro"/>
</dbReference>
<reference evidence="10" key="1">
    <citation type="submission" date="2016-08" db="EMBL/GenBank/DDBJ databases">
        <title>Complete genome sequence of the organohalide-respiring Epsilonproteobacterium Sulfurospirillum halorespirans.</title>
        <authorList>
            <person name="Goris T."/>
            <person name="Zimmermann J."/>
            <person name="Schenz B."/>
            <person name="Lemos M."/>
            <person name="Hackermueller J."/>
            <person name="Diekert G."/>
        </authorList>
    </citation>
    <scope>NUCLEOTIDE SEQUENCE [LARGE SCALE GENOMIC DNA]</scope>
    <source>
        <strain>DSM 13726</strain>
        <strain evidence="10">PCE-M2</strain>
    </source>
</reference>
<accession>A0A1D7TKZ2</accession>
<evidence type="ECO:0000259" key="8">
    <source>
        <dbReference type="Pfam" id="PF00588"/>
    </source>
</evidence>
<dbReference type="CDD" id="cd18094">
    <property type="entry name" value="SpoU-like_TrmL"/>
    <property type="match status" value="1"/>
</dbReference>
<dbReference type="PIRSF" id="PIRSF029256">
    <property type="entry name" value="SpoU_TrmH_prd"/>
    <property type="match status" value="1"/>
</dbReference>
<dbReference type="Pfam" id="PF00588">
    <property type="entry name" value="SpoU_methylase"/>
    <property type="match status" value="1"/>
</dbReference>
<feature type="binding site" evidence="6 7">
    <location>
        <position position="131"/>
    </location>
    <ligand>
        <name>S-adenosyl-L-methionine</name>
        <dbReference type="ChEBI" id="CHEBI:59789"/>
    </ligand>
</feature>
<protein>
    <recommendedName>
        <fullName evidence="6">Putative tRNA (cytidine(34)-2'-O)-methyltransferase</fullName>
        <ecNumber evidence="6">2.1.1.207</ecNumber>
    </recommendedName>
    <alternativeName>
        <fullName evidence="6">tRNA (cytidine/uridine-2'-O-)-methyltransferase</fullName>
    </alternativeName>
</protein>
<gene>
    <name evidence="9" type="ORF">SHALO_1898</name>
</gene>
<comment type="catalytic activity">
    <reaction evidence="6">
        <text>cytidine(34) in tRNA + S-adenosyl-L-methionine = 2'-O-methylcytidine(34) in tRNA + S-adenosyl-L-homocysteine + H(+)</text>
        <dbReference type="Rhea" id="RHEA:43084"/>
        <dbReference type="Rhea" id="RHEA-COMP:10331"/>
        <dbReference type="Rhea" id="RHEA-COMP:10332"/>
        <dbReference type="ChEBI" id="CHEBI:15378"/>
        <dbReference type="ChEBI" id="CHEBI:57856"/>
        <dbReference type="ChEBI" id="CHEBI:59789"/>
        <dbReference type="ChEBI" id="CHEBI:74495"/>
        <dbReference type="ChEBI" id="CHEBI:82748"/>
        <dbReference type="EC" id="2.1.1.207"/>
    </reaction>
</comment>
<comment type="similarity">
    <text evidence="6">Belongs to the class IV-like SAM-binding methyltransferase superfamily. RNA methyltransferase TrmH family. TrmL subfamily.</text>
</comment>
<keyword evidence="5 6" id="KW-0819">tRNA processing</keyword>
<feature type="domain" description="tRNA/rRNA methyltransferase SpoU type" evidence="8">
    <location>
        <begin position="2"/>
        <end position="143"/>
    </location>
</feature>
<evidence type="ECO:0000256" key="1">
    <source>
        <dbReference type="ARBA" id="ARBA00022490"/>
    </source>
</evidence>
<dbReference type="PATRIC" id="fig|1193502.14.peg.1929"/>